<feature type="domain" description="MADS-box" evidence="6">
    <location>
        <begin position="6"/>
        <end position="66"/>
    </location>
</feature>
<evidence type="ECO:0000256" key="2">
    <source>
        <dbReference type="ARBA" id="ARBA00023015"/>
    </source>
</evidence>
<dbReference type="SMART" id="SM00432">
    <property type="entry name" value="MADS"/>
    <property type="match status" value="1"/>
</dbReference>
<accession>A0A8X7UPG7</accession>
<protein>
    <recommendedName>
        <fullName evidence="6">MADS-box domain-containing protein</fullName>
    </recommendedName>
</protein>
<dbReference type="FunFam" id="3.40.1810.10:FF:000006">
    <property type="entry name" value="Agamous-like MADS-box protein AGL62"/>
    <property type="match status" value="1"/>
</dbReference>
<gene>
    <name evidence="7" type="ORF">Bca52824_045623</name>
</gene>
<dbReference type="AlphaFoldDB" id="A0A8X7UPG7"/>
<dbReference type="PROSITE" id="PS50066">
    <property type="entry name" value="MADS_BOX_2"/>
    <property type="match status" value="1"/>
</dbReference>
<dbReference type="GO" id="GO:0005634">
    <property type="term" value="C:nucleus"/>
    <property type="evidence" value="ECO:0007669"/>
    <property type="project" value="UniProtKB-SubCell"/>
</dbReference>
<evidence type="ECO:0000256" key="4">
    <source>
        <dbReference type="ARBA" id="ARBA00023163"/>
    </source>
</evidence>
<dbReference type="SUPFAM" id="SSF55455">
    <property type="entry name" value="SRF-like"/>
    <property type="match status" value="1"/>
</dbReference>
<dbReference type="Pfam" id="PF00319">
    <property type="entry name" value="SRF-TF"/>
    <property type="match status" value="1"/>
</dbReference>
<dbReference type="InterPro" id="IPR036879">
    <property type="entry name" value="TF_MADSbox_sf"/>
</dbReference>
<keyword evidence="5" id="KW-0539">Nucleus</keyword>
<dbReference type="OrthoDB" id="2284405at2759"/>
<comment type="caution">
    <text evidence="7">The sequence shown here is derived from an EMBL/GenBank/DDBJ whole genome shotgun (WGS) entry which is preliminary data.</text>
</comment>
<evidence type="ECO:0000259" key="6">
    <source>
        <dbReference type="PROSITE" id="PS50066"/>
    </source>
</evidence>
<dbReference type="GO" id="GO:0000978">
    <property type="term" value="F:RNA polymerase II cis-regulatory region sequence-specific DNA binding"/>
    <property type="evidence" value="ECO:0007669"/>
    <property type="project" value="TreeGrafter"/>
</dbReference>
<keyword evidence="4" id="KW-0804">Transcription</keyword>
<evidence type="ECO:0000256" key="5">
    <source>
        <dbReference type="ARBA" id="ARBA00023242"/>
    </source>
</evidence>
<sequence length="102" mass="11789">MARSRKGRRKIQIVKMEKDSDLQVTYSKRRQGLFKKASELCTLCGVEIGILVFSPGRKVFSFGNPDVRYVFNRFKIYHQNPFQLTEFGPSATIRDLNSILSQ</sequence>
<dbReference type="PANTHER" id="PTHR11945">
    <property type="entry name" value="MADS BOX PROTEIN"/>
    <property type="match status" value="1"/>
</dbReference>
<evidence type="ECO:0000313" key="7">
    <source>
        <dbReference type="EMBL" id="KAG2286019.1"/>
    </source>
</evidence>
<name>A0A8X7UPG7_BRACI</name>
<feature type="non-terminal residue" evidence="7">
    <location>
        <position position="102"/>
    </location>
</feature>
<evidence type="ECO:0000256" key="1">
    <source>
        <dbReference type="ARBA" id="ARBA00004123"/>
    </source>
</evidence>
<dbReference type="GO" id="GO:0046983">
    <property type="term" value="F:protein dimerization activity"/>
    <property type="evidence" value="ECO:0007669"/>
    <property type="project" value="InterPro"/>
</dbReference>
<evidence type="ECO:0000313" key="8">
    <source>
        <dbReference type="Proteomes" id="UP000886595"/>
    </source>
</evidence>
<organism evidence="7 8">
    <name type="scientific">Brassica carinata</name>
    <name type="common">Ethiopian mustard</name>
    <name type="synonym">Abyssinian cabbage</name>
    <dbReference type="NCBI Taxonomy" id="52824"/>
    <lineage>
        <taxon>Eukaryota</taxon>
        <taxon>Viridiplantae</taxon>
        <taxon>Streptophyta</taxon>
        <taxon>Embryophyta</taxon>
        <taxon>Tracheophyta</taxon>
        <taxon>Spermatophyta</taxon>
        <taxon>Magnoliopsida</taxon>
        <taxon>eudicotyledons</taxon>
        <taxon>Gunneridae</taxon>
        <taxon>Pentapetalae</taxon>
        <taxon>rosids</taxon>
        <taxon>malvids</taxon>
        <taxon>Brassicales</taxon>
        <taxon>Brassicaceae</taxon>
        <taxon>Brassiceae</taxon>
        <taxon>Brassica</taxon>
    </lineage>
</organism>
<keyword evidence="3" id="KW-0238">DNA-binding</keyword>
<dbReference type="Gene3D" id="3.40.1810.10">
    <property type="entry name" value="Transcription factor, MADS-box"/>
    <property type="match status" value="1"/>
</dbReference>
<proteinExistence type="predicted"/>
<keyword evidence="2" id="KW-0805">Transcription regulation</keyword>
<comment type="subcellular location">
    <subcellularLocation>
        <location evidence="1">Nucleus</location>
    </subcellularLocation>
</comment>
<dbReference type="PRINTS" id="PR00404">
    <property type="entry name" value="MADSDOMAIN"/>
</dbReference>
<dbReference type="Proteomes" id="UP000886595">
    <property type="component" value="Unassembled WGS sequence"/>
</dbReference>
<dbReference type="PANTHER" id="PTHR11945:SF626">
    <property type="entry name" value="MADS-BOX DOMAIN-CONTAINING PROTEIN"/>
    <property type="match status" value="1"/>
</dbReference>
<reference evidence="7 8" key="1">
    <citation type="submission" date="2020-02" db="EMBL/GenBank/DDBJ databases">
        <authorList>
            <person name="Ma Q."/>
            <person name="Huang Y."/>
            <person name="Song X."/>
            <person name="Pei D."/>
        </authorList>
    </citation>
    <scope>NUCLEOTIDE SEQUENCE [LARGE SCALE GENOMIC DNA]</scope>
    <source>
        <strain evidence="7">Sxm20200214</strain>
        <tissue evidence="7">Leaf</tissue>
    </source>
</reference>
<dbReference type="GO" id="GO:0000981">
    <property type="term" value="F:DNA-binding transcription factor activity, RNA polymerase II-specific"/>
    <property type="evidence" value="ECO:0007669"/>
    <property type="project" value="TreeGrafter"/>
</dbReference>
<dbReference type="InterPro" id="IPR002100">
    <property type="entry name" value="TF_MADSbox"/>
</dbReference>
<dbReference type="EMBL" id="JAAMPC010000010">
    <property type="protein sequence ID" value="KAG2286019.1"/>
    <property type="molecule type" value="Genomic_DNA"/>
</dbReference>
<evidence type="ECO:0000256" key="3">
    <source>
        <dbReference type="ARBA" id="ARBA00023125"/>
    </source>
</evidence>
<keyword evidence="8" id="KW-1185">Reference proteome</keyword>